<accession>A0A0H3XIS1</accession>
<keyword evidence="1" id="KW-0472">Membrane</keyword>
<dbReference type="STRING" id="315358.SERIO_v1c00350"/>
<evidence type="ECO:0000256" key="1">
    <source>
        <dbReference type="SAM" id="Phobius"/>
    </source>
</evidence>
<feature type="transmembrane region" description="Helical" evidence="1">
    <location>
        <begin position="143"/>
        <end position="165"/>
    </location>
</feature>
<sequence>MFVVDSTFNFLMDYKNIFILFLRLAIFLTILKLSFLLNRRFFNNYLLINNKGLKLKLVCYQLGLYLCTQLSSIKLLTICDFDQSSEFLFALLCLMQFIICCSVIFKELNIFKKIRHLTLGLVGFIIILIFLKMILIFELGNKNIFSTTIIFATYVIFIISIAKFLNHKQLILKKIIVSWMIYLINNVNHKKLFNNYLVKIFILNYLTEIMAIINTFINFDCYLNYQKLVISFEELGEQVNEEQLLINNLQLFLIVKSLVIIRKVSFKKIILKLMVDVGY</sequence>
<evidence type="ECO:0008006" key="4">
    <source>
        <dbReference type="Google" id="ProtNLM"/>
    </source>
</evidence>
<protein>
    <recommendedName>
        <fullName evidence="4">Transmembrane protein</fullName>
    </recommendedName>
</protein>
<dbReference type="KEGG" id="seri:SERIO_v1c00350"/>
<feature type="transmembrane region" description="Helical" evidence="1">
    <location>
        <begin position="17"/>
        <end position="37"/>
    </location>
</feature>
<reference evidence="2 3" key="1">
    <citation type="journal article" date="2015" name="Genome Biol. Evol.">
        <title>Found and Lost: The Fates of Horizontally Acquired Genes in Arthropod-Symbiotic Spiroplasma.</title>
        <authorList>
            <person name="Lo W.S."/>
            <person name="Gasparich G.E."/>
            <person name="Kuo C.H."/>
        </authorList>
    </citation>
    <scope>NUCLEOTIDE SEQUENCE [LARGE SCALE GENOMIC DNA]</scope>
    <source>
        <strain evidence="3">TDA-040725-5</strain>
    </source>
</reference>
<keyword evidence="1" id="KW-0812">Transmembrane</keyword>
<feature type="transmembrane region" description="Helical" evidence="1">
    <location>
        <begin position="196"/>
        <end position="217"/>
    </location>
</feature>
<dbReference type="RefSeq" id="WP_047790926.1">
    <property type="nucleotide sequence ID" value="NZ_CP011856.1"/>
</dbReference>
<dbReference type="Proteomes" id="UP000035661">
    <property type="component" value="Chromosome"/>
</dbReference>
<proteinExistence type="predicted"/>
<gene>
    <name evidence="2" type="ORF">SERIO_v1c00350</name>
</gene>
<evidence type="ECO:0000313" key="2">
    <source>
        <dbReference type="EMBL" id="AKM53641.1"/>
    </source>
</evidence>
<dbReference type="PATRIC" id="fig|743698.3.peg.35"/>
<feature type="transmembrane region" description="Helical" evidence="1">
    <location>
        <begin position="57"/>
        <end position="75"/>
    </location>
</feature>
<feature type="transmembrane region" description="Helical" evidence="1">
    <location>
        <begin position="87"/>
        <end position="105"/>
    </location>
</feature>
<organism evidence="2 3">
    <name type="scientific">Spiroplasma eriocheiris</name>
    <dbReference type="NCBI Taxonomy" id="315358"/>
    <lineage>
        <taxon>Bacteria</taxon>
        <taxon>Bacillati</taxon>
        <taxon>Mycoplasmatota</taxon>
        <taxon>Mollicutes</taxon>
        <taxon>Entomoplasmatales</taxon>
        <taxon>Spiroplasmataceae</taxon>
        <taxon>Spiroplasma</taxon>
    </lineage>
</organism>
<feature type="transmembrane region" description="Helical" evidence="1">
    <location>
        <begin position="117"/>
        <end position="137"/>
    </location>
</feature>
<dbReference type="EMBL" id="CP011856">
    <property type="protein sequence ID" value="AKM53641.1"/>
    <property type="molecule type" value="Genomic_DNA"/>
</dbReference>
<evidence type="ECO:0000313" key="3">
    <source>
        <dbReference type="Proteomes" id="UP000035661"/>
    </source>
</evidence>
<keyword evidence="1" id="KW-1133">Transmembrane helix</keyword>
<keyword evidence="3" id="KW-1185">Reference proteome</keyword>
<dbReference type="AlphaFoldDB" id="A0A0H3XIS1"/>
<reference evidence="3" key="2">
    <citation type="submission" date="2015-06" db="EMBL/GenBank/DDBJ databases">
        <title>Complete genome sequence of Spiroplasma eriocheiris TDA-040725-5 (DSM 21848).</title>
        <authorList>
            <person name="Lo W.-S."/>
            <person name="Kuo C.-H."/>
        </authorList>
    </citation>
    <scope>NUCLEOTIDE SEQUENCE [LARGE SCALE GENOMIC DNA]</scope>
    <source>
        <strain evidence="3">TDA-040725-5</strain>
    </source>
</reference>
<name>A0A0H3XIS1_9MOLU</name>